<feature type="modified residue" description="4-aspartylphosphate" evidence="12">
    <location>
        <position position="903"/>
    </location>
</feature>
<dbReference type="OrthoDB" id="7316541at2"/>
<dbReference type="RefSeq" id="WP_068496486.1">
    <property type="nucleotide sequence ID" value="NZ_LWQU01000011.1"/>
</dbReference>
<keyword evidence="6" id="KW-0547">Nucleotide-binding</keyword>
<comment type="caution">
    <text evidence="18">The sequence shown here is derived from an EMBL/GenBank/DDBJ whole genome shotgun (WGS) entry which is preliminary data.</text>
</comment>
<protein>
    <recommendedName>
        <fullName evidence="11">Sensory/regulatory protein RpfC</fullName>
        <ecNumber evidence="3">2.7.13.3</ecNumber>
    </recommendedName>
</protein>
<dbReference type="Pfam" id="PF00072">
    <property type="entry name" value="Response_reg"/>
    <property type="match status" value="1"/>
</dbReference>
<accession>A0A178N1T4</accession>
<dbReference type="PROSITE" id="PS50110">
    <property type="entry name" value="RESPONSE_REGULATORY"/>
    <property type="match status" value="1"/>
</dbReference>
<evidence type="ECO:0000256" key="1">
    <source>
        <dbReference type="ARBA" id="ARBA00000085"/>
    </source>
</evidence>
<evidence type="ECO:0000256" key="5">
    <source>
        <dbReference type="ARBA" id="ARBA00022679"/>
    </source>
</evidence>
<dbReference type="Gene3D" id="3.40.50.2300">
    <property type="match status" value="1"/>
</dbReference>
<evidence type="ECO:0000313" key="19">
    <source>
        <dbReference type="Proteomes" id="UP000078543"/>
    </source>
</evidence>
<keyword evidence="9" id="KW-0902">Two-component regulatory system</keyword>
<dbReference type="SMART" id="SM00304">
    <property type="entry name" value="HAMP"/>
    <property type="match status" value="1"/>
</dbReference>
<feature type="domain" description="Histidine kinase" evidence="15">
    <location>
        <begin position="476"/>
        <end position="697"/>
    </location>
</feature>
<dbReference type="Pfam" id="PF00512">
    <property type="entry name" value="HisKA"/>
    <property type="match status" value="1"/>
</dbReference>
<dbReference type="Gene3D" id="1.10.287.130">
    <property type="match status" value="1"/>
</dbReference>
<dbReference type="Gene3D" id="3.30.565.10">
    <property type="entry name" value="Histidine kinase-like ATPase, C-terminal domain"/>
    <property type="match status" value="1"/>
</dbReference>
<dbReference type="STRING" id="1437059.A6A05_05685"/>
<sequence>MGKPLAISHWIRFLPISWRIPLVVGLNAVVVIAIALLAWQGAALVGADIDELRLVQGRIHQLTAIDAQSGRLQSQIRQYLNTPSDEALKDIIRRSEDLFAALADPTLAQSVGPSELTQITDAARRFVAGFQRLKAINAEIARIYESDIVQSAKELSGLYSILNASVRSRPGSLLEPALVKSHEHFVEALIAVNTFYFTGDPAQGRPARAALGRVAETVPILVELAATDLQRDSLQVIGRRLATIDAATQAIADTYGLRAATLANEVDSNQATMALVVDRVVAQGHDREVMLQSQSKGLLVRVGLAGAILGLILLVVGSIASWSIGQSIRQPLQRLRQRMEAGARGDWSGEIEGADLPDELAAMARTVEVFRRDALAKARLETEQARDLAREAEAKRRTLQDLLVQIEVHEHGAPFARPLVPAAVSGETAEIAAVFNRVLSKFHHATRDRDSAIRELTLAKEAAEAANQAKSAFLAAMSHEIRTPMNGVVGMLEVLTHSPLSPDQAELVATVRQSALALLSIIDDVLDYSKIEAGRLELETRAVSPAQVIDGVIQTLNGAAAKKGLVLEAFADPALPAQMLADPARLSQILFNLVGNAIKFTEQGLVRVFAVRTDHAQGRVGLCIRVVDTGIGIPDDVQPSLFRPFTQGECSSTRRFGGTGLGLSITRRLVDLMGGRIALFSNQGQGSTFVIDLDFPVVVTDDQAPPPPIDLMGVRVLVVARDAAERTMIARAAEEAGAAVVRVSEMAGALAASAKAANTRAPFGVAVMTLEGSDLGELASLANTPLLLIRDSFDSPDDSVLERLPRCRGFLGRPIDPHAVTAAIATVTDCHPIGAATAPPEPAAFAPPPDTGLSILVAEDHPVNQQVILRQLRILGHHPEMVADGAAALEMWRSRKFDLIITDCHMPVMDGLQLTAEIRAEELKHGGRIPILALTANALGGEAERCIASGMDGFLTKPVDMAQLRQALALLSAAGSPNPAEPQI</sequence>
<evidence type="ECO:0000256" key="14">
    <source>
        <dbReference type="SAM" id="Phobius"/>
    </source>
</evidence>
<dbReference type="FunFam" id="1.10.287.130:FF:000002">
    <property type="entry name" value="Two-component osmosensing histidine kinase"/>
    <property type="match status" value="1"/>
</dbReference>
<dbReference type="InterPro" id="IPR011006">
    <property type="entry name" value="CheY-like_superfamily"/>
</dbReference>
<evidence type="ECO:0000256" key="7">
    <source>
        <dbReference type="ARBA" id="ARBA00022777"/>
    </source>
</evidence>
<dbReference type="GO" id="GO:0000155">
    <property type="term" value="F:phosphorelay sensor kinase activity"/>
    <property type="evidence" value="ECO:0007669"/>
    <property type="project" value="InterPro"/>
</dbReference>
<dbReference type="InterPro" id="IPR003660">
    <property type="entry name" value="HAMP_dom"/>
</dbReference>
<dbReference type="InterPro" id="IPR001789">
    <property type="entry name" value="Sig_transdc_resp-reg_receiver"/>
</dbReference>
<reference evidence="18 19" key="1">
    <citation type="submission" date="2016-04" db="EMBL/GenBank/DDBJ databases">
        <title>Draft genome sequence of freshwater magnetotactic bacteria Magnetospirillum marisnigri SP-1 and Magnetospirillum moscoviense BB-1.</title>
        <authorList>
            <person name="Koziaeva V."/>
            <person name="Dziuba M.V."/>
            <person name="Ivanov T.M."/>
            <person name="Kuznetsov B."/>
            <person name="Grouzdev D.S."/>
        </authorList>
    </citation>
    <scope>NUCLEOTIDE SEQUENCE [LARGE SCALE GENOMIC DNA]</scope>
    <source>
        <strain evidence="18 19">BB-1</strain>
    </source>
</reference>
<evidence type="ECO:0000256" key="11">
    <source>
        <dbReference type="ARBA" id="ARBA00068150"/>
    </source>
</evidence>
<dbReference type="Pfam" id="PF00672">
    <property type="entry name" value="HAMP"/>
    <property type="match status" value="1"/>
</dbReference>
<evidence type="ECO:0000256" key="13">
    <source>
        <dbReference type="SAM" id="Coils"/>
    </source>
</evidence>
<gene>
    <name evidence="18" type="ORF">A6A05_05685</name>
</gene>
<dbReference type="InterPro" id="IPR003594">
    <property type="entry name" value="HATPase_dom"/>
</dbReference>
<dbReference type="SMART" id="SM00387">
    <property type="entry name" value="HATPase_c"/>
    <property type="match status" value="1"/>
</dbReference>
<dbReference type="SMART" id="SM00388">
    <property type="entry name" value="HisKA"/>
    <property type="match status" value="1"/>
</dbReference>
<keyword evidence="13" id="KW-0175">Coiled coil</keyword>
<keyword evidence="8" id="KW-0067">ATP-binding</keyword>
<keyword evidence="4 12" id="KW-0597">Phosphoprotein</keyword>
<dbReference type="PANTHER" id="PTHR45339">
    <property type="entry name" value="HYBRID SIGNAL TRANSDUCTION HISTIDINE KINASE J"/>
    <property type="match status" value="1"/>
</dbReference>
<dbReference type="SUPFAM" id="SSF47384">
    <property type="entry name" value="Homodimeric domain of signal transducing histidine kinase"/>
    <property type="match status" value="1"/>
</dbReference>
<feature type="domain" description="Response regulatory" evidence="16">
    <location>
        <begin position="854"/>
        <end position="972"/>
    </location>
</feature>
<feature type="transmembrane region" description="Helical" evidence="14">
    <location>
        <begin position="298"/>
        <end position="324"/>
    </location>
</feature>
<dbReference type="InterPro" id="IPR036097">
    <property type="entry name" value="HisK_dim/P_sf"/>
</dbReference>
<evidence type="ECO:0000256" key="10">
    <source>
        <dbReference type="ARBA" id="ARBA00064003"/>
    </source>
</evidence>
<name>A0A178N1T4_9PROT</name>
<dbReference type="SUPFAM" id="SSF52172">
    <property type="entry name" value="CheY-like"/>
    <property type="match status" value="1"/>
</dbReference>
<dbReference type="InterPro" id="IPR005467">
    <property type="entry name" value="His_kinase_dom"/>
</dbReference>
<evidence type="ECO:0000259" key="17">
    <source>
        <dbReference type="PROSITE" id="PS50885"/>
    </source>
</evidence>
<dbReference type="PRINTS" id="PR00344">
    <property type="entry name" value="BCTRLSENSOR"/>
</dbReference>
<keyword evidence="14" id="KW-1133">Transmembrane helix</keyword>
<dbReference type="GO" id="GO:0016020">
    <property type="term" value="C:membrane"/>
    <property type="evidence" value="ECO:0007669"/>
    <property type="project" value="UniProtKB-SubCell"/>
</dbReference>
<dbReference type="Gene3D" id="6.10.340.10">
    <property type="match status" value="1"/>
</dbReference>
<dbReference type="PROSITE" id="PS50109">
    <property type="entry name" value="HIS_KIN"/>
    <property type="match status" value="1"/>
</dbReference>
<keyword evidence="14" id="KW-0812">Transmembrane</keyword>
<feature type="domain" description="HAMP" evidence="17">
    <location>
        <begin position="326"/>
        <end position="379"/>
    </location>
</feature>
<evidence type="ECO:0000256" key="2">
    <source>
        <dbReference type="ARBA" id="ARBA00004370"/>
    </source>
</evidence>
<dbReference type="InterPro" id="IPR004358">
    <property type="entry name" value="Sig_transdc_His_kin-like_C"/>
</dbReference>
<dbReference type="CDD" id="cd17546">
    <property type="entry name" value="REC_hyHK_CKI1_RcsC-like"/>
    <property type="match status" value="1"/>
</dbReference>
<evidence type="ECO:0000256" key="6">
    <source>
        <dbReference type="ARBA" id="ARBA00022741"/>
    </source>
</evidence>
<keyword evidence="19" id="KW-1185">Reference proteome</keyword>
<dbReference type="GO" id="GO:0005524">
    <property type="term" value="F:ATP binding"/>
    <property type="evidence" value="ECO:0007669"/>
    <property type="project" value="UniProtKB-KW"/>
</dbReference>
<evidence type="ECO:0000256" key="9">
    <source>
        <dbReference type="ARBA" id="ARBA00023012"/>
    </source>
</evidence>
<dbReference type="InterPro" id="IPR036890">
    <property type="entry name" value="HATPase_C_sf"/>
</dbReference>
<dbReference type="SMART" id="SM00448">
    <property type="entry name" value="REC"/>
    <property type="match status" value="1"/>
</dbReference>
<keyword evidence="5" id="KW-0808">Transferase</keyword>
<feature type="transmembrane region" description="Helical" evidence="14">
    <location>
        <begin position="20"/>
        <end position="39"/>
    </location>
</feature>
<dbReference type="SUPFAM" id="SSF55874">
    <property type="entry name" value="ATPase domain of HSP90 chaperone/DNA topoisomerase II/histidine kinase"/>
    <property type="match status" value="1"/>
</dbReference>
<evidence type="ECO:0000256" key="12">
    <source>
        <dbReference type="PROSITE-ProRule" id="PRU00169"/>
    </source>
</evidence>
<comment type="subcellular location">
    <subcellularLocation>
        <location evidence="2">Membrane</location>
    </subcellularLocation>
</comment>
<dbReference type="Pfam" id="PF02518">
    <property type="entry name" value="HATPase_c"/>
    <property type="match status" value="1"/>
</dbReference>
<dbReference type="PROSITE" id="PS50885">
    <property type="entry name" value="HAMP"/>
    <property type="match status" value="1"/>
</dbReference>
<dbReference type="SUPFAM" id="SSF158472">
    <property type="entry name" value="HAMP domain-like"/>
    <property type="match status" value="1"/>
</dbReference>
<evidence type="ECO:0000256" key="8">
    <source>
        <dbReference type="ARBA" id="ARBA00022840"/>
    </source>
</evidence>
<evidence type="ECO:0000313" key="18">
    <source>
        <dbReference type="EMBL" id="OAN67042.1"/>
    </source>
</evidence>
<evidence type="ECO:0000259" key="15">
    <source>
        <dbReference type="PROSITE" id="PS50109"/>
    </source>
</evidence>
<organism evidence="18 19">
    <name type="scientific">Magnetospirillum moscoviense</name>
    <dbReference type="NCBI Taxonomy" id="1437059"/>
    <lineage>
        <taxon>Bacteria</taxon>
        <taxon>Pseudomonadati</taxon>
        <taxon>Pseudomonadota</taxon>
        <taxon>Alphaproteobacteria</taxon>
        <taxon>Rhodospirillales</taxon>
        <taxon>Rhodospirillaceae</taxon>
        <taxon>Magnetospirillum</taxon>
    </lineage>
</organism>
<keyword evidence="7" id="KW-0418">Kinase</keyword>
<keyword evidence="14" id="KW-0472">Membrane</keyword>
<dbReference type="CDD" id="cd16922">
    <property type="entry name" value="HATPase_EvgS-ArcB-TorS-like"/>
    <property type="match status" value="1"/>
</dbReference>
<proteinExistence type="predicted"/>
<evidence type="ECO:0000259" key="16">
    <source>
        <dbReference type="PROSITE" id="PS50110"/>
    </source>
</evidence>
<comment type="catalytic activity">
    <reaction evidence="1">
        <text>ATP + protein L-histidine = ADP + protein N-phospho-L-histidine.</text>
        <dbReference type="EC" id="2.7.13.3"/>
    </reaction>
</comment>
<evidence type="ECO:0000256" key="3">
    <source>
        <dbReference type="ARBA" id="ARBA00012438"/>
    </source>
</evidence>
<evidence type="ECO:0000256" key="4">
    <source>
        <dbReference type="ARBA" id="ARBA00022553"/>
    </source>
</evidence>
<dbReference type="Proteomes" id="UP000078543">
    <property type="component" value="Unassembled WGS sequence"/>
</dbReference>
<dbReference type="InterPro" id="IPR003661">
    <property type="entry name" value="HisK_dim/P_dom"/>
</dbReference>
<dbReference type="EC" id="2.7.13.3" evidence="3"/>
<dbReference type="PANTHER" id="PTHR45339:SF5">
    <property type="entry name" value="HISTIDINE KINASE"/>
    <property type="match status" value="1"/>
</dbReference>
<dbReference type="FunFam" id="3.30.565.10:FF:000010">
    <property type="entry name" value="Sensor histidine kinase RcsC"/>
    <property type="match status" value="1"/>
</dbReference>
<dbReference type="EMBL" id="LWQU01000011">
    <property type="protein sequence ID" value="OAN67042.1"/>
    <property type="molecule type" value="Genomic_DNA"/>
</dbReference>
<comment type="subunit">
    <text evidence="10">At low DSF concentrations, interacts with RpfF.</text>
</comment>
<dbReference type="CDD" id="cd00082">
    <property type="entry name" value="HisKA"/>
    <property type="match status" value="1"/>
</dbReference>
<feature type="coiled-coil region" evidence="13">
    <location>
        <begin position="375"/>
        <end position="409"/>
    </location>
</feature>
<dbReference type="AlphaFoldDB" id="A0A178N1T4"/>